<name>A0A5B8QY42_9GAMM</name>
<dbReference type="Pfam" id="PF03787">
    <property type="entry name" value="RAMPs"/>
    <property type="match status" value="1"/>
</dbReference>
<keyword evidence="1" id="KW-0051">Antiviral defense</keyword>
<evidence type="ECO:0000313" key="4">
    <source>
        <dbReference type="Proteomes" id="UP000321124"/>
    </source>
</evidence>
<reference evidence="3 4" key="1">
    <citation type="journal article" date="2019" name="Ecotoxicol. Environ. Saf.">
        <title>Microbial characterization of heavy metal resistant bacterial strains isolated from an electroplating wastewater treatment plant.</title>
        <authorList>
            <person name="Cai X."/>
            <person name="Zheng X."/>
            <person name="Zhang D."/>
            <person name="Iqbal W."/>
            <person name="Liu C."/>
            <person name="Yang B."/>
            <person name="Zhao X."/>
            <person name="Lu X."/>
            <person name="Mao Y."/>
        </authorList>
    </citation>
    <scope>NUCLEOTIDE SEQUENCE [LARGE SCALE GENOMIC DNA]</scope>
    <source>
        <strain evidence="3 4">Ni1-3</strain>
    </source>
</reference>
<dbReference type="NCBIfam" id="TIGR03986">
    <property type="entry name" value="TIGR03986 family CRISPR-associated RAMP protein"/>
    <property type="match status" value="1"/>
</dbReference>
<dbReference type="InterPro" id="IPR052216">
    <property type="entry name" value="CRISPR_Csm3_endoribonuclease"/>
</dbReference>
<gene>
    <name evidence="3" type="ORF">D0436_10380</name>
</gene>
<dbReference type="InterPro" id="IPR005537">
    <property type="entry name" value="RAMP_III_fam"/>
</dbReference>
<dbReference type="PANTHER" id="PTHR35579:SF6">
    <property type="entry name" value="DUF324 DOMAIN-CONTAINING PROTEIN"/>
    <property type="match status" value="1"/>
</dbReference>
<dbReference type="KEGG" id="sdeo:D0436_10380"/>
<protein>
    <submittedName>
        <fullName evidence="3">TIGR03986 family CRISPR-associated RAMP protein</fullName>
    </submittedName>
</protein>
<evidence type="ECO:0000313" key="3">
    <source>
        <dbReference type="EMBL" id="QDZ90841.1"/>
    </source>
</evidence>
<dbReference type="PANTHER" id="PTHR35579">
    <property type="entry name" value="CRISPR SYSTEM CMS ENDORIBONUCLEASE CSM3"/>
    <property type="match status" value="1"/>
</dbReference>
<proteinExistence type="predicted"/>
<dbReference type="InterPro" id="IPR023825">
    <property type="entry name" value="CRISPR-assoc_RAMP_BGP1436"/>
</dbReference>
<evidence type="ECO:0000259" key="2">
    <source>
        <dbReference type="Pfam" id="PF03787"/>
    </source>
</evidence>
<dbReference type="RefSeq" id="WP_126513110.1">
    <property type="nucleotide sequence ID" value="NZ_CP031775.2"/>
</dbReference>
<feature type="domain" description="CRISPR type III-associated protein" evidence="2">
    <location>
        <begin position="45"/>
        <end position="93"/>
    </location>
</feature>
<dbReference type="EMBL" id="CP031775">
    <property type="protein sequence ID" value="QDZ90841.1"/>
    <property type="molecule type" value="Genomic_DNA"/>
</dbReference>
<dbReference type="Proteomes" id="UP000321124">
    <property type="component" value="Chromosome"/>
</dbReference>
<evidence type="ECO:0000256" key="1">
    <source>
        <dbReference type="ARBA" id="ARBA00023118"/>
    </source>
</evidence>
<accession>A0A5B8QY42</accession>
<dbReference type="AlphaFoldDB" id="A0A5B8QY42"/>
<dbReference type="GO" id="GO:0051607">
    <property type="term" value="P:defense response to virus"/>
    <property type="evidence" value="ECO:0007669"/>
    <property type="project" value="UniProtKB-KW"/>
</dbReference>
<sequence>MSSQVHAPYHFAPLSSWVYMPEWAHLVSHDHPFEDSLSGVIEYELTNKTPLLVGGEQLRADNQPSKILWSRDPDGKPVIPGSSVKGMLRSVLEIASFAKFSMVDDHHFGFRDISNSDSRYAQKVLDRETETQTYWLKYDADRCQWMLRKCQHTVLFTDDFNQFSGLRFHNQSFKLPAKEKYEQWPLNKPAIPFELGTRTMMGTKGKPVTITCAQQLGTGKLAGVPVFTGSRPGKNEVKEQRLNFNYVFYAHEAEAKPLDNGAAKVTKMFAAHDEDLVNHLKKFGHPELGMPIFAKEKQGKIIAMGFAKMPKVLYDNSIGDIANKQQKPLNSQSVFDMPGLMFGTLAESGFSLKSRVAFSDASCSHNAGITLSKPVILGQPKASYLNAYLEQNAQSDRVRGELSQYENNSKLAGWKRYPAQSGFNAHLPADLARKTSVQSQLELMNPGSRFNGKLVFHNLKPVELGALLWVLNPDGDKRVFHHALGHGKSLGAGAVQFNAKITIAHSDLTPELNELRSLFVEHMNAVYPSSQPTASSWLLSPQIRHLLAFGDRGDNQNKDLSYMQLNSKDSQEITYTSSAKGREKLVLPAFCHQSDALGRNEQLKQSAPQLGRGRLYQLLEQLEKTDNISEFEREQLEQSKQAAEQAAKNALFAQASPQYREYLNIIDELTPYRNQSNVDADNKRQGMRGRIDSLLTNCLSNENEADETELQQICRFVFDFPFSGYIDPSIKRKDLSKKAKEKFDERKALVDALLGKCKLEAADI</sequence>
<organism evidence="3 4">
    <name type="scientific">Shewanella decolorationis</name>
    <dbReference type="NCBI Taxonomy" id="256839"/>
    <lineage>
        <taxon>Bacteria</taxon>
        <taxon>Pseudomonadati</taxon>
        <taxon>Pseudomonadota</taxon>
        <taxon>Gammaproteobacteria</taxon>
        <taxon>Alteromonadales</taxon>
        <taxon>Shewanellaceae</taxon>
        <taxon>Shewanella</taxon>
    </lineage>
</organism>
<dbReference type="CDD" id="cd09726">
    <property type="entry name" value="RAMP_I_III"/>
    <property type="match status" value="1"/>
</dbReference>